<dbReference type="AlphaFoldDB" id="A0A369JEP0"/>
<evidence type="ECO:0000313" key="3">
    <source>
        <dbReference type="Proteomes" id="UP000076154"/>
    </source>
</evidence>
<dbReference type="SUPFAM" id="SSF53098">
    <property type="entry name" value="Ribonuclease H-like"/>
    <property type="match status" value="1"/>
</dbReference>
<reference evidence="2" key="1">
    <citation type="submission" date="2018-04" db="EMBL/GenBank/DDBJ databases">
        <title>Whole genome sequencing of Hypsizygus marmoreus.</title>
        <authorList>
            <person name="Choi I.-G."/>
            <person name="Min B."/>
            <person name="Kim J.-G."/>
            <person name="Kim S."/>
            <person name="Oh Y.-L."/>
            <person name="Kong W.-S."/>
            <person name="Park H."/>
            <person name="Jeong J."/>
            <person name="Song E.-S."/>
        </authorList>
    </citation>
    <scope>NUCLEOTIDE SEQUENCE [LARGE SCALE GENOMIC DNA]</scope>
    <source>
        <strain evidence="2">51987-8</strain>
    </source>
</reference>
<dbReference type="Proteomes" id="UP000076154">
    <property type="component" value="Unassembled WGS sequence"/>
</dbReference>
<dbReference type="InParanoid" id="A0A369JEP0"/>
<name>A0A369JEP0_HYPMA</name>
<keyword evidence="3" id="KW-1185">Reference proteome</keyword>
<organism evidence="2 3">
    <name type="scientific">Hypsizygus marmoreus</name>
    <name type="common">White beech mushroom</name>
    <name type="synonym">Agaricus marmoreus</name>
    <dbReference type="NCBI Taxonomy" id="39966"/>
    <lineage>
        <taxon>Eukaryota</taxon>
        <taxon>Fungi</taxon>
        <taxon>Dikarya</taxon>
        <taxon>Basidiomycota</taxon>
        <taxon>Agaricomycotina</taxon>
        <taxon>Agaricomycetes</taxon>
        <taxon>Agaricomycetidae</taxon>
        <taxon>Agaricales</taxon>
        <taxon>Tricholomatineae</taxon>
        <taxon>Lyophyllaceae</taxon>
        <taxon>Hypsizygus</taxon>
    </lineage>
</organism>
<dbReference type="InterPro" id="IPR008906">
    <property type="entry name" value="HATC_C_dom"/>
</dbReference>
<evidence type="ECO:0000259" key="1">
    <source>
        <dbReference type="Pfam" id="PF05699"/>
    </source>
</evidence>
<dbReference type="EMBL" id="LUEZ02000069">
    <property type="protein sequence ID" value="RDB20358.1"/>
    <property type="molecule type" value="Genomic_DNA"/>
</dbReference>
<gene>
    <name evidence="2" type="ORF">Hypma_012704</name>
</gene>
<comment type="caution">
    <text evidence="2">The sequence shown here is derived from an EMBL/GenBank/DDBJ whole genome shotgun (WGS) entry which is preliminary data.</text>
</comment>
<sequence>MKRVRPGIHDFTNRADDSLEVPNVDKDQPLYKSYHFSSEEWDLLSLILEVLEEAANAQEQFSSEIDPSVWRILPTYEYFMSQWRNLADRPDMKPIRHAILLGVKHLEKYYNKSDNSSANILSIYLNPCTKDAYFANRWNFSGQEHARTVMERTFDKYSAAYAAERQDPTLPISAPIASSTPKVGGYGGNWLAFSLSNRLVDENATPKDPRAELAEYLSTPLFPMDPSGKTDILKWWKLNGWRFPILSRMARDYLAVQGSSVPSERVFSDAGLTDTKRRRRLLAETFGAVQTVKARYKRERRLLEAKELSVREAQKKRWDADDMEAVVLQKTASS</sequence>
<dbReference type="STRING" id="39966.A0A369JEP0"/>
<dbReference type="OrthoDB" id="3270175at2759"/>
<dbReference type="InterPro" id="IPR012337">
    <property type="entry name" value="RNaseH-like_sf"/>
</dbReference>
<dbReference type="PANTHER" id="PTHR23272">
    <property type="entry name" value="BED FINGER-RELATED"/>
    <property type="match status" value="1"/>
</dbReference>
<proteinExistence type="predicted"/>
<accession>A0A369JEP0</accession>
<protein>
    <recommendedName>
        <fullName evidence="1">HAT C-terminal dimerisation domain-containing protein</fullName>
    </recommendedName>
</protein>
<evidence type="ECO:0000313" key="2">
    <source>
        <dbReference type="EMBL" id="RDB20358.1"/>
    </source>
</evidence>
<dbReference type="PANTHER" id="PTHR23272:SF104">
    <property type="entry name" value="HAT FAMILY DIMERISATION DOMAIN CONTAINING PROTEIN, EXPRESSED"/>
    <property type="match status" value="1"/>
</dbReference>
<feature type="domain" description="HAT C-terminal dimerisation" evidence="1">
    <location>
        <begin position="212"/>
        <end position="290"/>
    </location>
</feature>
<dbReference type="Pfam" id="PF05699">
    <property type="entry name" value="Dimer_Tnp_hAT"/>
    <property type="match status" value="1"/>
</dbReference>
<dbReference type="GO" id="GO:0046983">
    <property type="term" value="F:protein dimerization activity"/>
    <property type="evidence" value="ECO:0007669"/>
    <property type="project" value="InterPro"/>
</dbReference>